<feature type="transmembrane region" description="Helical" evidence="1">
    <location>
        <begin position="12"/>
        <end position="32"/>
    </location>
</feature>
<dbReference type="Proteomes" id="UP000437131">
    <property type="component" value="Unassembled WGS sequence"/>
</dbReference>
<protein>
    <submittedName>
        <fullName evidence="3">YdcF family protein</fullName>
    </submittedName>
</protein>
<dbReference type="CDD" id="cd06259">
    <property type="entry name" value="YdcF-like"/>
    <property type="match status" value="1"/>
</dbReference>
<keyword evidence="1" id="KW-1133">Transmembrane helix</keyword>
<dbReference type="Gene3D" id="3.40.50.620">
    <property type="entry name" value="HUPs"/>
    <property type="match status" value="1"/>
</dbReference>
<proteinExistence type="predicted"/>
<gene>
    <name evidence="3" type="ORF">GGC33_01815</name>
</gene>
<evidence type="ECO:0000313" key="3">
    <source>
        <dbReference type="EMBL" id="MTF37670.1"/>
    </source>
</evidence>
<dbReference type="PANTHER" id="PTHR30336:SF4">
    <property type="entry name" value="ENVELOPE BIOGENESIS FACTOR ELYC"/>
    <property type="match status" value="1"/>
</dbReference>
<evidence type="ECO:0000313" key="4">
    <source>
        <dbReference type="Proteomes" id="UP000437131"/>
    </source>
</evidence>
<dbReference type="Pfam" id="PF02698">
    <property type="entry name" value="DUF218"/>
    <property type="match status" value="1"/>
</dbReference>
<comment type="caution">
    <text evidence="3">The sequence shown here is derived from an EMBL/GenBank/DDBJ whole genome shotgun (WGS) entry which is preliminary data.</text>
</comment>
<accession>A0A844GP93</accession>
<organism evidence="3 4">
    <name type="scientific">Cyanobacterium aponinum 0216</name>
    <dbReference type="NCBI Taxonomy" id="2676140"/>
    <lineage>
        <taxon>Bacteria</taxon>
        <taxon>Bacillati</taxon>
        <taxon>Cyanobacteriota</taxon>
        <taxon>Cyanophyceae</taxon>
        <taxon>Oscillatoriophycideae</taxon>
        <taxon>Chroococcales</taxon>
        <taxon>Geminocystaceae</taxon>
        <taxon>Cyanobacterium</taxon>
    </lineage>
</organism>
<dbReference type="GO" id="GO:0043164">
    <property type="term" value="P:Gram-negative-bacterium-type cell wall biogenesis"/>
    <property type="evidence" value="ECO:0007669"/>
    <property type="project" value="TreeGrafter"/>
</dbReference>
<dbReference type="PANTHER" id="PTHR30336">
    <property type="entry name" value="INNER MEMBRANE PROTEIN, PROBABLE PERMEASE"/>
    <property type="match status" value="1"/>
</dbReference>
<feature type="domain" description="DUF218" evidence="2">
    <location>
        <begin position="80"/>
        <end position="256"/>
    </location>
</feature>
<feature type="transmembrane region" description="Helical" evidence="1">
    <location>
        <begin position="38"/>
        <end position="62"/>
    </location>
</feature>
<evidence type="ECO:0000259" key="2">
    <source>
        <dbReference type="Pfam" id="PF02698"/>
    </source>
</evidence>
<reference evidence="3 4" key="1">
    <citation type="submission" date="2019-11" db="EMBL/GenBank/DDBJ databases">
        <title>Isolation of a new High Light Tolerant Cyanobacteria.</title>
        <authorList>
            <person name="Dobson Z."/>
            <person name="Vaughn N."/>
            <person name="Vaughn M."/>
            <person name="Fromme P."/>
            <person name="Mazor Y."/>
        </authorList>
    </citation>
    <scope>NUCLEOTIDE SEQUENCE [LARGE SCALE GENOMIC DNA]</scope>
    <source>
        <strain evidence="3 4">0216</strain>
    </source>
</reference>
<dbReference type="InterPro" id="IPR003848">
    <property type="entry name" value="DUF218"/>
</dbReference>
<keyword evidence="1" id="KW-0472">Membrane</keyword>
<dbReference type="InterPro" id="IPR014729">
    <property type="entry name" value="Rossmann-like_a/b/a_fold"/>
</dbReference>
<name>A0A844GP93_9CHRO</name>
<sequence>MDFLFLSKLLPLFLYPLGFACFSLLIALVLWWKFPRFLPIPIILALLVLFLSSNFFVSNLLVKSLEWQYLASPSSIDNAQAIVVLGGGIKPLVYPRPMIDLAEQGDRVIYASQLYKMKKSPLILVSGGRIPWKALESQNSEASDMTKLLVLLGVPESAIIKEGKSLNTYENAVNTRLILEEKGIKQIILVTSALHMPRSVKIFQKQGFDVIPAPTDFLVTEQDFIKDDSWQNIIINLFPNSTYLYNTNLALKEYLGIIIYKLKGWI</sequence>
<dbReference type="EMBL" id="WMIA01000001">
    <property type="protein sequence ID" value="MTF37670.1"/>
    <property type="molecule type" value="Genomic_DNA"/>
</dbReference>
<dbReference type="RefSeq" id="WP_155082518.1">
    <property type="nucleotide sequence ID" value="NZ_WMIA01000001.1"/>
</dbReference>
<evidence type="ECO:0000256" key="1">
    <source>
        <dbReference type="SAM" id="Phobius"/>
    </source>
</evidence>
<dbReference type="GO" id="GO:0005886">
    <property type="term" value="C:plasma membrane"/>
    <property type="evidence" value="ECO:0007669"/>
    <property type="project" value="TreeGrafter"/>
</dbReference>
<dbReference type="GO" id="GO:0000270">
    <property type="term" value="P:peptidoglycan metabolic process"/>
    <property type="evidence" value="ECO:0007669"/>
    <property type="project" value="TreeGrafter"/>
</dbReference>
<keyword evidence="1" id="KW-0812">Transmembrane</keyword>
<dbReference type="AlphaFoldDB" id="A0A844GP93"/>
<dbReference type="InterPro" id="IPR051599">
    <property type="entry name" value="Cell_Envelope_Assoc"/>
</dbReference>